<dbReference type="EMBL" id="JBBNAF010000001">
    <property type="protein sequence ID" value="KAK9168764.1"/>
    <property type="molecule type" value="Genomic_DNA"/>
</dbReference>
<dbReference type="GO" id="GO:0005737">
    <property type="term" value="C:cytoplasm"/>
    <property type="evidence" value="ECO:0007669"/>
    <property type="project" value="UniProtKB-SubCell"/>
</dbReference>
<dbReference type="InterPro" id="IPR001106">
    <property type="entry name" value="Aromatic_Lyase"/>
</dbReference>
<dbReference type="PROSITE" id="PS00488">
    <property type="entry name" value="PAL_HISTIDASE"/>
    <property type="match status" value="1"/>
</dbReference>
<sequence>MAPPNVDVVSSNGANNNNNAAAEFNNNNNNVVKSYVVDAGICFDRRMRDPLNWGAAAEGLKGSHLEEVKRMVEEYRRGVVRLGGETLTISQVAAMSSSAVHVELSESTRARVKASSDWVMDSMNKGTDSYGVTTGFGATSHRRTKQGGALQKELIRFLNAGIFGNGTETCHTLPQSATRAAMLVRINTLLQGYSGIRFDILEALTKFLNHNITPCLPLRGTITASGDLVPLSYVAGLLTGRPNSKAVGANGETLNAEQAFKLAGVDGGFFELQPKEGLALVNGTAVGSGMASMVLFEANILALLSEVLSAIFAEVMQGKPEFTDHLTHKLKHHPGQIEAAAIMEHILDGSSYVKAAQKLHEIDPLQKPKQDRYALRTSPQWLGPQIEVIRASTKSIEREINSVNDNPLIDVSRNKAIHGGNFQGTPIGVSMDNTRLAIASIGKLMFAQFSELVNDFYNNGLPSNLSGGRNPSLDYGFKGAEIAMASYCSELQFLANPVTNHVQSAEQHNQDVNSLGLISSRKTAEAVDILKLMSTTYLVALCQAIDLRHLEENLKDNVKNTVSQVAKKVLTMGLNGELHPSRFCEKDLLKVVDREHVFTYADDPCSATYPLMQKLRQVLVEHALGNGDNEKNSSSSIFQKIAAFEEELKTLLPKEVESVRAAFDAGKLAIPNRIKECRSFPLYRFVREELGAGYLSGEKVRSPGEEFDKVFTAICKGELIDPLLECLSGWNGEPLPIC</sequence>
<dbReference type="EC" id="4.3.1.24" evidence="10"/>
<dbReference type="Gene3D" id="1.10.274.20">
    <property type="entry name" value="Phenylalanine ammonia-lyase 1, domain 3"/>
    <property type="match status" value="1"/>
</dbReference>
<dbReference type="GO" id="GO:0006559">
    <property type="term" value="P:L-phenylalanine catabolic process"/>
    <property type="evidence" value="ECO:0007669"/>
    <property type="project" value="UniProtKB-KW"/>
</dbReference>
<dbReference type="FunFam" id="1.20.200.10:FF:000009">
    <property type="entry name" value="Phenylalanine ammonia-lyase"/>
    <property type="match status" value="1"/>
</dbReference>
<evidence type="ECO:0000256" key="2">
    <source>
        <dbReference type="ARBA" id="ARBA00005138"/>
    </source>
</evidence>
<evidence type="ECO:0000256" key="7">
    <source>
        <dbReference type="ARBA" id="ARBA00023232"/>
    </source>
</evidence>
<evidence type="ECO:0000256" key="10">
    <source>
        <dbReference type="RuleBase" id="RU003955"/>
    </source>
</evidence>
<dbReference type="InterPro" id="IPR022313">
    <property type="entry name" value="Phe/His_NH3-lyase_AS"/>
</dbReference>
<name>A0AAP0LGU6_9MAGN</name>
<comment type="subunit">
    <text evidence="4">Homotetramer.</text>
</comment>
<dbReference type="Proteomes" id="UP001420932">
    <property type="component" value="Unassembled WGS sequence"/>
</dbReference>
<dbReference type="SUPFAM" id="SSF48557">
    <property type="entry name" value="L-aspartase-like"/>
    <property type="match status" value="1"/>
</dbReference>
<dbReference type="Gene3D" id="1.10.275.10">
    <property type="entry name" value="Fumarase/aspartase (N-terminal domain)"/>
    <property type="match status" value="1"/>
</dbReference>
<keyword evidence="12" id="KW-1185">Reference proteome</keyword>
<dbReference type="NCBIfam" id="TIGR01226">
    <property type="entry name" value="phe_am_lyase"/>
    <property type="match status" value="1"/>
</dbReference>
<evidence type="ECO:0000256" key="1">
    <source>
        <dbReference type="ARBA" id="ARBA00004496"/>
    </source>
</evidence>
<keyword evidence="8 9" id="KW-0456">Lyase</keyword>
<evidence type="ECO:0000313" key="11">
    <source>
        <dbReference type="EMBL" id="KAK9168764.1"/>
    </source>
</evidence>
<evidence type="ECO:0000256" key="5">
    <source>
        <dbReference type="ARBA" id="ARBA00022490"/>
    </source>
</evidence>
<dbReference type="PANTHER" id="PTHR10362">
    <property type="entry name" value="HISTIDINE AMMONIA-LYASE"/>
    <property type="match status" value="1"/>
</dbReference>
<dbReference type="GO" id="GO:0045548">
    <property type="term" value="F:phenylalanine ammonia-lyase activity"/>
    <property type="evidence" value="ECO:0007669"/>
    <property type="project" value="UniProtKB-EC"/>
</dbReference>
<comment type="catalytic activity">
    <reaction evidence="10">
        <text>L-phenylalanine = (E)-cinnamate + NH4(+)</text>
        <dbReference type="Rhea" id="RHEA:21384"/>
        <dbReference type="ChEBI" id="CHEBI:15669"/>
        <dbReference type="ChEBI" id="CHEBI:28938"/>
        <dbReference type="ChEBI" id="CHEBI:58095"/>
        <dbReference type="EC" id="4.3.1.24"/>
    </reaction>
</comment>
<comment type="caution">
    <text evidence="11">The sequence shown here is derived from an EMBL/GenBank/DDBJ whole genome shotgun (WGS) entry which is preliminary data.</text>
</comment>
<reference evidence="11 12" key="1">
    <citation type="submission" date="2024-01" db="EMBL/GenBank/DDBJ databases">
        <title>Genome assemblies of Stephania.</title>
        <authorList>
            <person name="Yang L."/>
        </authorList>
    </citation>
    <scope>NUCLEOTIDE SEQUENCE [LARGE SCALE GENOMIC DNA]</scope>
    <source>
        <strain evidence="11">YNDBR</strain>
        <tissue evidence="11">Leaf</tissue>
    </source>
</reference>
<evidence type="ECO:0000256" key="6">
    <source>
        <dbReference type="ARBA" id="ARBA00023051"/>
    </source>
</evidence>
<keyword evidence="6 10" id="KW-0587">Phenylpropanoid metabolism</keyword>
<dbReference type="InterPro" id="IPR024083">
    <property type="entry name" value="Fumarase/histidase_N"/>
</dbReference>
<evidence type="ECO:0000256" key="3">
    <source>
        <dbReference type="ARBA" id="ARBA00007238"/>
    </source>
</evidence>
<protein>
    <recommendedName>
        <fullName evidence="10">Phenylalanine ammonia-lyase</fullName>
        <ecNumber evidence="10">4.3.1.24</ecNumber>
    </recommendedName>
</protein>
<accession>A0AAP0LGU6</accession>
<comment type="similarity">
    <text evidence="3 9">Belongs to the PAL/histidase family.</text>
</comment>
<evidence type="ECO:0000256" key="9">
    <source>
        <dbReference type="RuleBase" id="RU003954"/>
    </source>
</evidence>
<dbReference type="Gene3D" id="1.20.200.10">
    <property type="entry name" value="Fumarase/aspartase (Central domain)"/>
    <property type="match status" value="1"/>
</dbReference>
<evidence type="ECO:0000256" key="4">
    <source>
        <dbReference type="ARBA" id="ARBA00011881"/>
    </source>
</evidence>
<dbReference type="FunFam" id="1.10.274.20:FF:000001">
    <property type="entry name" value="Phenylalanine ammonia-lyase"/>
    <property type="match status" value="1"/>
</dbReference>
<comment type="pathway">
    <text evidence="2 10">Phenylpropanoid metabolism; trans-cinnamate biosynthesis; trans-cinnamate from L-phenylalanine: step 1/1.</text>
</comment>
<evidence type="ECO:0000313" key="12">
    <source>
        <dbReference type="Proteomes" id="UP001420932"/>
    </source>
</evidence>
<dbReference type="Pfam" id="PF00221">
    <property type="entry name" value="Lyase_aromatic"/>
    <property type="match status" value="1"/>
</dbReference>
<dbReference type="AlphaFoldDB" id="A0AAP0LGU6"/>
<dbReference type="CDD" id="cd00332">
    <property type="entry name" value="PAL-HAL"/>
    <property type="match status" value="1"/>
</dbReference>
<dbReference type="FunFam" id="1.10.275.10:FF:000009">
    <property type="entry name" value="Phenylalanine ammonia-lyase"/>
    <property type="match status" value="1"/>
</dbReference>
<comment type="subcellular location">
    <subcellularLocation>
        <location evidence="1 10">Cytoplasm</location>
    </subcellularLocation>
</comment>
<dbReference type="InterPro" id="IPR005922">
    <property type="entry name" value="Phe_NH3-lyase"/>
</dbReference>
<dbReference type="GO" id="GO:0009698">
    <property type="term" value="P:phenylpropanoid metabolic process"/>
    <property type="evidence" value="ECO:0007669"/>
    <property type="project" value="UniProtKB-KW"/>
</dbReference>
<organism evidence="11 12">
    <name type="scientific">Stephania yunnanensis</name>
    <dbReference type="NCBI Taxonomy" id="152371"/>
    <lineage>
        <taxon>Eukaryota</taxon>
        <taxon>Viridiplantae</taxon>
        <taxon>Streptophyta</taxon>
        <taxon>Embryophyta</taxon>
        <taxon>Tracheophyta</taxon>
        <taxon>Spermatophyta</taxon>
        <taxon>Magnoliopsida</taxon>
        <taxon>Ranunculales</taxon>
        <taxon>Menispermaceae</taxon>
        <taxon>Menispermoideae</taxon>
        <taxon>Cissampelideae</taxon>
        <taxon>Stephania</taxon>
    </lineage>
</organism>
<dbReference type="InterPro" id="IPR008948">
    <property type="entry name" value="L-Aspartase-like"/>
</dbReference>
<keyword evidence="7" id="KW-0585">Phenylalanine catabolism</keyword>
<gene>
    <name evidence="11" type="ORF">Syun_000904</name>
</gene>
<evidence type="ECO:0000256" key="8">
    <source>
        <dbReference type="ARBA" id="ARBA00023239"/>
    </source>
</evidence>
<dbReference type="InterPro" id="IPR023144">
    <property type="entry name" value="Phe_NH3-lyase_shielding_dom_sf"/>
</dbReference>
<keyword evidence="5" id="KW-0963">Cytoplasm</keyword>
<proteinExistence type="inferred from homology"/>